<keyword evidence="3 4" id="KW-0648">Protein biosynthesis</keyword>
<sequence length="200" mass="23412">MFFYIKIYGYETNVCTFVFYFYVFIFIRRWTTIKKVEINEQIRDREVRLIGPDGEQIGIMSSKEALKIAEEKKLDLVKIAPGANPPVCKLMDYGKYKYEQAKREKEARKKQKTITVKEVRLSLNIEDHDLNTKAKKAIKFLKNGDKVKVTLRFKGRELGHTQLGVDVLNKFFSIVEEVGVMEKKPKMEGRNMVMFISPKN</sequence>
<dbReference type="PANTHER" id="PTHR10938">
    <property type="entry name" value="TRANSLATION INITIATION FACTOR IF-3"/>
    <property type="match status" value="1"/>
</dbReference>
<protein>
    <recommendedName>
        <fullName evidence="4 5">Translation initiation factor IF-3</fullName>
    </recommendedName>
</protein>
<dbReference type="Pfam" id="PF00707">
    <property type="entry name" value="IF3_C"/>
    <property type="match status" value="1"/>
</dbReference>
<feature type="domain" description="Translation initiation factor 3 C-terminal" evidence="8">
    <location>
        <begin position="114"/>
        <end position="199"/>
    </location>
</feature>
<dbReference type="AlphaFoldDB" id="A0A1M6R3P1"/>
<evidence type="ECO:0000256" key="3">
    <source>
        <dbReference type="ARBA" id="ARBA00022917"/>
    </source>
</evidence>
<evidence type="ECO:0000256" key="1">
    <source>
        <dbReference type="ARBA" id="ARBA00005439"/>
    </source>
</evidence>
<dbReference type="FunFam" id="3.30.110.10:FF:000001">
    <property type="entry name" value="Translation initiation factor IF-3"/>
    <property type="match status" value="1"/>
</dbReference>
<dbReference type="Pfam" id="PF05198">
    <property type="entry name" value="IF3_N"/>
    <property type="match status" value="1"/>
</dbReference>
<dbReference type="HAMAP" id="MF_00080">
    <property type="entry name" value="IF_3"/>
    <property type="match status" value="1"/>
</dbReference>
<keyword evidence="7" id="KW-1133">Transmembrane helix</keyword>
<keyword evidence="7" id="KW-0812">Transmembrane</keyword>
<dbReference type="STRING" id="1121266.SAMN02745883_01679"/>
<keyword evidence="2 4" id="KW-0396">Initiation factor</keyword>
<accession>A0A1M6R3P1</accession>
<evidence type="ECO:0000259" key="9">
    <source>
        <dbReference type="Pfam" id="PF05198"/>
    </source>
</evidence>
<reference evidence="10 11" key="1">
    <citation type="submission" date="2016-11" db="EMBL/GenBank/DDBJ databases">
        <authorList>
            <person name="Jaros S."/>
            <person name="Januszkiewicz K."/>
            <person name="Wedrychowicz H."/>
        </authorList>
    </citation>
    <scope>NUCLEOTIDE SEQUENCE [LARGE SCALE GENOMIC DNA]</scope>
    <source>
        <strain evidence="10 11">DSM 14501</strain>
    </source>
</reference>
<dbReference type="NCBIfam" id="TIGR00168">
    <property type="entry name" value="infC"/>
    <property type="match status" value="1"/>
</dbReference>
<dbReference type="Gene3D" id="3.10.20.80">
    <property type="entry name" value="Translation initiation factor 3 (IF-3), N-terminal domain"/>
    <property type="match status" value="1"/>
</dbReference>
<name>A0A1M6R3P1_9FIRM</name>
<dbReference type="GO" id="GO:0043022">
    <property type="term" value="F:ribosome binding"/>
    <property type="evidence" value="ECO:0007669"/>
    <property type="project" value="UniProtKB-ARBA"/>
</dbReference>
<dbReference type="InterPro" id="IPR036788">
    <property type="entry name" value="T_IF-3_C_sf"/>
</dbReference>
<gene>
    <name evidence="4" type="primary">infC</name>
    <name evidence="10" type="ORF">SAMN02745883_01679</name>
</gene>
<evidence type="ECO:0000256" key="6">
    <source>
        <dbReference type="RuleBase" id="RU000646"/>
    </source>
</evidence>
<dbReference type="EMBL" id="FRAJ01000013">
    <property type="protein sequence ID" value="SHK27036.1"/>
    <property type="molecule type" value="Genomic_DNA"/>
</dbReference>
<dbReference type="InterPro" id="IPR036787">
    <property type="entry name" value="T_IF-3_N_sf"/>
</dbReference>
<dbReference type="InterPro" id="IPR019813">
    <property type="entry name" value="Translation_initiation_fac3_CS"/>
</dbReference>
<dbReference type="GO" id="GO:0003743">
    <property type="term" value="F:translation initiation factor activity"/>
    <property type="evidence" value="ECO:0007669"/>
    <property type="project" value="UniProtKB-UniRule"/>
</dbReference>
<evidence type="ECO:0000256" key="7">
    <source>
        <dbReference type="SAM" id="Phobius"/>
    </source>
</evidence>
<keyword evidence="11" id="KW-1185">Reference proteome</keyword>
<dbReference type="PROSITE" id="PS00938">
    <property type="entry name" value="IF3"/>
    <property type="match status" value="1"/>
</dbReference>
<comment type="similarity">
    <text evidence="1 4 6">Belongs to the IF-3 family.</text>
</comment>
<comment type="subcellular location">
    <subcellularLocation>
        <location evidence="4 6">Cytoplasm</location>
    </subcellularLocation>
</comment>
<dbReference type="InterPro" id="IPR001288">
    <property type="entry name" value="Translation_initiation_fac_3"/>
</dbReference>
<dbReference type="SUPFAM" id="SSF55200">
    <property type="entry name" value="Translation initiation factor IF3, C-terminal domain"/>
    <property type="match status" value="1"/>
</dbReference>
<dbReference type="InterPro" id="IPR019814">
    <property type="entry name" value="Translation_initiation_fac_3_N"/>
</dbReference>
<dbReference type="SUPFAM" id="SSF54364">
    <property type="entry name" value="Translation initiation factor IF3, N-terminal domain"/>
    <property type="match status" value="1"/>
</dbReference>
<comment type="subunit">
    <text evidence="4 6">Monomer.</text>
</comment>
<evidence type="ECO:0000256" key="5">
    <source>
        <dbReference type="NCBIfam" id="TIGR00168"/>
    </source>
</evidence>
<feature type="transmembrane region" description="Helical" evidence="7">
    <location>
        <begin position="7"/>
        <end position="27"/>
    </location>
</feature>
<dbReference type="GO" id="GO:0032790">
    <property type="term" value="P:ribosome disassembly"/>
    <property type="evidence" value="ECO:0007669"/>
    <property type="project" value="TreeGrafter"/>
</dbReference>
<feature type="domain" description="Translation initiation factor 3 N-terminal" evidence="9">
    <location>
        <begin position="38"/>
        <end position="107"/>
    </location>
</feature>
<keyword evidence="4" id="KW-0963">Cytoplasm</keyword>
<dbReference type="Proteomes" id="UP000184082">
    <property type="component" value="Unassembled WGS sequence"/>
</dbReference>
<evidence type="ECO:0000313" key="11">
    <source>
        <dbReference type="Proteomes" id="UP000184082"/>
    </source>
</evidence>
<dbReference type="Gene3D" id="3.30.110.10">
    <property type="entry name" value="Translation initiation factor 3 (IF-3), C-terminal domain"/>
    <property type="match status" value="1"/>
</dbReference>
<dbReference type="GO" id="GO:0016020">
    <property type="term" value="C:membrane"/>
    <property type="evidence" value="ECO:0007669"/>
    <property type="project" value="TreeGrafter"/>
</dbReference>
<dbReference type="FunFam" id="3.10.20.80:FF:000001">
    <property type="entry name" value="Translation initiation factor IF-3"/>
    <property type="match status" value="1"/>
</dbReference>
<keyword evidence="7" id="KW-0472">Membrane</keyword>
<evidence type="ECO:0000259" key="8">
    <source>
        <dbReference type="Pfam" id="PF00707"/>
    </source>
</evidence>
<dbReference type="PANTHER" id="PTHR10938:SF0">
    <property type="entry name" value="TRANSLATION INITIATION FACTOR IF-3, MITOCHONDRIAL"/>
    <property type="match status" value="1"/>
</dbReference>
<dbReference type="InterPro" id="IPR019815">
    <property type="entry name" value="Translation_initiation_fac_3_C"/>
</dbReference>
<organism evidence="10 11">
    <name type="scientific">Caminicella sporogenes DSM 14501</name>
    <dbReference type="NCBI Taxonomy" id="1121266"/>
    <lineage>
        <taxon>Bacteria</taxon>
        <taxon>Bacillati</taxon>
        <taxon>Bacillota</taxon>
        <taxon>Clostridia</taxon>
        <taxon>Peptostreptococcales</taxon>
        <taxon>Caminicellaceae</taxon>
        <taxon>Caminicella</taxon>
    </lineage>
</organism>
<proteinExistence type="inferred from homology"/>
<comment type="function">
    <text evidence="4 6">IF-3 binds to the 30S ribosomal subunit and shifts the equilibrium between 70S ribosomes and their 50S and 30S subunits in favor of the free subunits, thus enhancing the availability of 30S subunits on which protein synthesis initiation begins.</text>
</comment>
<evidence type="ECO:0000256" key="4">
    <source>
        <dbReference type="HAMAP-Rule" id="MF_00080"/>
    </source>
</evidence>
<evidence type="ECO:0000313" key="10">
    <source>
        <dbReference type="EMBL" id="SHK27036.1"/>
    </source>
</evidence>
<dbReference type="GO" id="GO:0005829">
    <property type="term" value="C:cytosol"/>
    <property type="evidence" value="ECO:0007669"/>
    <property type="project" value="TreeGrafter"/>
</dbReference>
<evidence type="ECO:0000256" key="2">
    <source>
        <dbReference type="ARBA" id="ARBA00022540"/>
    </source>
</evidence>